<gene>
    <name evidence="1" type="ORF">ALO94_00251</name>
</gene>
<proteinExistence type="predicted"/>
<dbReference type="PATRIC" id="fig|264459.3.peg.423"/>
<protein>
    <submittedName>
        <fullName evidence="1">Uncharacterized protein</fullName>
    </submittedName>
</protein>
<dbReference type="Proteomes" id="UP000050384">
    <property type="component" value="Unassembled WGS sequence"/>
</dbReference>
<accession>A0A0P9ZJY2</accession>
<name>A0A0P9ZJY2_PSESX</name>
<dbReference type="AlphaFoldDB" id="A0A0P9ZJY2"/>
<evidence type="ECO:0000313" key="2">
    <source>
        <dbReference type="Proteomes" id="UP000050384"/>
    </source>
</evidence>
<sequence>YIRTGRALDKSVGDRPSARFSDFSEGEPLICTFDKLIENIAKVQKNRLTEVLEQIEPGWKLDHSTYKNAYPLAVELPEGVQAGFYEKHTKKLVKIINVPWRPNTTQEWRDWEQAGFQYVHMLSPKNPR</sequence>
<comment type="caution">
    <text evidence="1">The sequence shown here is derived from an EMBL/GenBank/DDBJ whole genome shotgun (WGS) entry which is preliminary data.</text>
</comment>
<organism evidence="1 2">
    <name type="scientific">Pseudomonas syringae pv. spinaceae</name>
    <dbReference type="NCBI Taxonomy" id="264459"/>
    <lineage>
        <taxon>Bacteria</taxon>
        <taxon>Pseudomonadati</taxon>
        <taxon>Pseudomonadota</taxon>
        <taxon>Gammaproteobacteria</taxon>
        <taxon>Pseudomonadales</taxon>
        <taxon>Pseudomonadaceae</taxon>
        <taxon>Pseudomonas</taxon>
        <taxon>Pseudomonas syringae</taxon>
    </lineage>
</organism>
<reference evidence="1 2" key="1">
    <citation type="submission" date="2015-09" db="EMBL/GenBank/DDBJ databases">
        <title>Genome announcement of multiple Pseudomonas syringae strains.</title>
        <authorList>
            <person name="Thakur S."/>
            <person name="Wang P.W."/>
            <person name="Gong Y."/>
            <person name="Weir B.S."/>
            <person name="Guttman D.S."/>
        </authorList>
    </citation>
    <scope>NUCLEOTIDE SEQUENCE [LARGE SCALE GENOMIC DNA]</scope>
    <source>
        <strain evidence="1 2">ICMP16929</strain>
    </source>
</reference>
<evidence type="ECO:0000313" key="1">
    <source>
        <dbReference type="EMBL" id="KPY62665.1"/>
    </source>
</evidence>
<dbReference type="EMBL" id="LJRI01001399">
    <property type="protein sequence ID" value="KPY62665.1"/>
    <property type="molecule type" value="Genomic_DNA"/>
</dbReference>
<feature type="non-terminal residue" evidence="1">
    <location>
        <position position="1"/>
    </location>
</feature>